<keyword evidence="2" id="KW-1185">Reference proteome</keyword>
<comment type="caution">
    <text evidence="1">The sequence shown here is derived from an EMBL/GenBank/DDBJ whole genome shotgun (WGS) entry which is preliminary data.</text>
</comment>
<organism evidence="1 2">
    <name type="scientific">Eretmocerus hayati</name>
    <dbReference type="NCBI Taxonomy" id="131215"/>
    <lineage>
        <taxon>Eukaryota</taxon>
        <taxon>Metazoa</taxon>
        <taxon>Ecdysozoa</taxon>
        <taxon>Arthropoda</taxon>
        <taxon>Hexapoda</taxon>
        <taxon>Insecta</taxon>
        <taxon>Pterygota</taxon>
        <taxon>Neoptera</taxon>
        <taxon>Endopterygota</taxon>
        <taxon>Hymenoptera</taxon>
        <taxon>Apocrita</taxon>
        <taxon>Proctotrupomorpha</taxon>
        <taxon>Chalcidoidea</taxon>
        <taxon>Aphelinidae</taxon>
        <taxon>Aphelininae</taxon>
        <taxon>Eretmocerus</taxon>
    </lineage>
</organism>
<dbReference type="Proteomes" id="UP001239111">
    <property type="component" value="Chromosome 1"/>
</dbReference>
<evidence type="ECO:0000313" key="2">
    <source>
        <dbReference type="Proteomes" id="UP001239111"/>
    </source>
</evidence>
<proteinExistence type="predicted"/>
<protein>
    <submittedName>
        <fullName evidence="1">Uncharacterized protein</fullName>
    </submittedName>
</protein>
<gene>
    <name evidence="1" type="ORF">QAD02_021574</name>
</gene>
<reference evidence="1" key="1">
    <citation type="submission" date="2023-04" db="EMBL/GenBank/DDBJ databases">
        <title>A chromosome-level genome assembly of the parasitoid wasp Eretmocerus hayati.</title>
        <authorList>
            <person name="Zhong Y."/>
            <person name="Liu S."/>
            <person name="Liu Y."/>
        </authorList>
    </citation>
    <scope>NUCLEOTIDE SEQUENCE</scope>
    <source>
        <strain evidence="1">ZJU_SS_LIU_2023</strain>
    </source>
</reference>
<sequence>MVVQELCEILDVYSILDSLNTDQDIATNASYMNNVGIASDKPPTHFNNECGADPNNTHSSAAPNVNYDTGVTNSGNIRDTTSEVIIQFTDATDLVSNNCVRTQVTNVEDAYRNQRVGKNAADLMSYKR</sequence>
<dbReference type="EMBL" id="CM056741">
    <property type="protein sequence ID" value="KAJ8685781.1"/>
    <property type="molecule type" value="Genomic_DNA"/>
</dbReference>
<evidence type="ECO:0000313" key="1">
    <source>
        <dbReference type="EMBL" id="KAJ8685781.1"/>
    </source>
</evidence>
<name>A0ACC2PSH9_9HYME</name>
<accession>A0ACC2PSH9</accession>